<organism evidence="7 8">
    <name type="scientific">Neolewinella maritima</name>
    <dbReference type="NCBI Taxonomy" id="1383882"/>
    <lineage>
        <taxon>Bacteria</taxon>
        <taxon>Pseudomonadati</taxon>
        <taxon>Bacteroidota</taxon>
        <taxon>Saprospiria</taxon>
        <taxon>Saprospirales</taxon>
        <taxon>Lewinellaceae</taxon>
        <taxon>Neolewinella</taxon>
    </lineage>
</organism>
<sequence>MSVRLLFVWLVVSSMGCSITQHLPEDEYLYLGSALDIEAADSVDTEQLEIELLGKLNQTTNSKIPLIGYRNIWRYYKFEEKKRNKPYKYLDDPDEIKGEKPIFFDETVVESVNNLLENTASNNGYFNNEASYTLDTLQDPPAIKAAYTVAVGTPYTVDSITYFWRDTAVAHIIDPIKPASVIEPGDRYDLDAIKAERYRWQQALKNNGYFYADDDDFLFLADTVTGDHDVELLAKLKTDVPKEHLIPQRIREINVYPRFDVSDTSNLEQLPQIEEGGLNIRCADCPLRPSIIDEAFAMEAGDLYDPERHRKTLRRLASYNTFRYISLDYEQVPGSDSTLILNAYMDPLLRRRIEGEIGLTYNSAQYVGPNVRLAYTNRNLLRGAELFQLEGDFSYAVFLGNSEQIRVPTSGIYGLTATLNVPRLWLPARRKLIPRLMTSGTVISLGAKLESLSLTLSKFEQEIALQSLTDLAATLEADPEASERVSLLQIRAQYGYTWQRRVKKIHLLNPFSVRIQNPVISNDEVLEIARSLGVSAGGDGEAQTSRFDRMVVFSPNYTLTYDTRLDGEDNHNFFWQQYLSMNVNNVFPIGPGLEDAETVRSLYPQLETDLRYYWKVNSGLTLASRIHGGIAFPLSERVIVPYFDLYSIGGPNSLRGFAPRQLGPGRTAPVNNNLLTLGGYGNLMLESSIELRQKVTPIIELAAFIDAGNLWTYKTELEPLDTDFRQSEFIDQLAMNAGIGFRFDLTFLIFRLDLAKPFQIPYEETVADFAIPQKFVGDPVDDSIRLVIAFGYPF</sequence>
<feature type="domain" description="Bacterial surface antigen (D15)" evidence="6">
    <location>
        <begin position="554"/>
        <end position="760"/>
    </location>
</feature>
<dbReference type="PANTHER" id="PTHR12815:SF47">
    <property type="entry name" value="TRANSLOCATION AND ASSEMBLY MODULE SUBUNIT TAMA"/>
    <property type="match status" value="1"/>
</dbReference>
<dbReference type="PROSITE" id="PS51257">
    <property type="entry name" value="PROKAR_LIPOPROTEIN"/>
    <property type="match status" value="1"/>
</dbReference>
<evidence type="ECO:0000259" key="6">
    <source>
        <dbReference type="Pfam" id="PF01103"/>
    </source>
</evidence>
<dbReference type="Gene3D" id="2.40.160.50">
    <property type="entry name" value="membrane protein fhac: a member of the omp85/tpsb transporter family"/>
    <property type="match status" value="1"/>
</dbReference>
<dbReference type="PANTHER" id="PTHR12815">
    <property type="entry name" value="SORTING AND ASSEMBLY MACHINERY SAMM50 PROTEIN FAMILY MEMBER"/>
    <property type="match status" value="1"/>
</dbReference>
<evidence type="ECO:0000256" key="4">
    <source>
        <dbReference type="ARBA" id="ARBA00023136"/>
    </source>
</evidence>
<evidence type="ECO:0000313" key="7">
    <source>
        <dbReference type="EMBL" id="CAH1002043.1"/>
    </source>
</evidence>
<keyword evidence="3" id="KW-0732">Signal</keyword>
<dbReference type="Pfam" id="PF01103">
    <property type="entry name" value="Omp85"/>
    <property type="match status" value="1"/>
</dbReference>
<evidence type="ECO:0000256" key="1">
    <source>
        <dbReference type="ARBA" id="ARBA00004370"/>
    </source>
</evidence>
<comment type="subcellular location">
    <subcellularLocation>
        <location evidence="1">Membrane</location>
    </subcellularLocation>
</comment>
<proteinExistence type="predicted"/>
<name>A0ABM9B3X7_9BACT</name>
<dbReference type="RefSeq" id="WP_238751903.1">
    <property type="nucleotide sequence ID" value="NZ_CAKLPZ010000004.1"/>
</dbReference>
<dbReference type="EMBL" id="CAKLPZ010000004">
    <property type="protein sequence ID" value="CAH1002043.1"/>
    <property type="molecule type" value="Genomic_DNA"/>
</dbReference>
<protein>
    <submittedName>
        <fullName evidence="7">Outer membrane protein assembly factor BamA</fullName>
    </submittedName>
</protein>
<keyword evidence="5" id="KW-0998">Cell outer membrane</keyword>
<comment type="caution">
    <text evidence="7">The sequence shown here is derived from an EMBL/GenBank/DDBJ whole genome shotgun (WGS) entry which is preliminary data.</text>
</comment>
<evidence type="ECO:0000256" key="3">
    <source>
        <dbReference type="ARBA" id="ARBA00022729"/>
    </source>
</evidence>
<evidence type="ECO:0000256" key="5">
    <source>
        <dbReference type="ARBA" id="ARBA00023237"/>
    </source>
</evidence>
<accession>A0ABM9B3X7</accession>
<dbReference type="Proteomes" id="UP000837803">
    <property type="component" value="Unassembled WGS sequence"/>
</dbReference>
<reference evidence="7" key="1">
    <citation type="submission" date="2021-12" db="EMBL/GenBank/DDBJ databases">
        <authorList>
            <person name="Rodrigo-Torres L."/>
            <person name="Arahal R. D."/>
            <person name="Lucena T."/>
        </authorList>
    </citation>
    <scope>NUCLEOTIDE SEQUENCE</scope>
    <source>
        <strain evidence="7">CECT 8419</strain>
    </source>
</reference>
<keyword evidence="2" id="KW-0812">Transmembrane</keyword>
<gene>
    <name evidence="7" type="primary">bamA_4</name>
    <name evidence="7" type="ORF">LEM8419_02958</name>
</gene>
<evidence type="ECO:0000313" key="8">
    <source>
        <dbReference type="Proteomes" id="UP000837803"/>
    </source>
</evidence>
<keyword evidence="8" id="KW-1185">Reference proteome</keyword>
<keyword evidence="4" id="KW-0472">Membrane</keyword>
<dbReference type="InterPro" id="IPR000184">
    <property type="entry name" value="Bac_surfAg_D15"/>
</dbReference>
<dbReference type="InterPro" id="IPR039910">
    <property type="entry name" value="D15-like"/>
</dbReference>
<evidence type="ECO:0000256" key="2">
    <source>
        <dbReference type="ARBA" id="ARBA00022692"/>
    </source>
</evidence>